<evidence type="ECO:0008006" key="14">
    <source>
        <dbReference type="Google" id="ProtNLM"/>
    </source>
</evidence>
<dbReference type="SMART" id="SM00355">
    <property type="entry name" value="ZnF_C2H2"/>
    <property type="match status" value="1"/>
</dbReference>
<keyword evidence="8" id="KW-0539">Nucleus</keyword>
<evidence type="ECO:0000256" key="7">
    <source>
        <dbReference type="ARBA" id="ARBA00023125"/>
    </source>
</evidence>
<reference evidence="12" key="2">
    <citation type="submission" date="2025-09" db="UniProtKB">
        <authorList>
            <consortium name="Ensembl"/>
        </authorList>
    </citation>
    <scope>IDENTIFICATION</scope>
</reference>
<dbReference type="InterPro" id="IPR013087">
    <property type="entry name" value="Znf_C2H2_type"/>
</dbReference>
<name>A0A8C5YVZ9_MARMA</name>
<evidence type="ECO:0000256" key="1">
    <source>
        <dbReference type="ARBA" id="ARBA00004123"/>
    </source>
</evidence>
<dbReference type="GO" id="GO:0000977">
    <property type="term" value="F:RNA polymerase II transcription regulatory region sequence-specific DNA binding"/>
    <property type="evidence" value="ECO:0007669"/>
    <property type="project" value="TreeGrafter"/>
</dbReference>
<evidence type="ECO:0000256" key="9">
    <source>
        <dbReference type="PROSITE-ProRule" id="PRU00042"/>
    </source>
</evidence>
<comment type="similarity">
    <text evidence="2">Belongs to the krueppel C2H2-type zinc-finger protein family.</text>
</comment>
<dbReference type="Proteomes" id="UP000694407">
    <property type="component" value="Unplaced"/>
</dbReference>
<evidence type="ECO:0000256" key="6">
    <source>
        <dbReference type="ARBA" id="ARBA00022833"/>
    </source>
</evidence>
<dbReference type="PROSITE" id="PS50157">
    <property type="entry name" value="ZINC_FINGER_C2H2_2"/>
    <property type="match status" value="1"/>
</dbReference>
<dbReference type="InterPro" id="IPR001909">
    <property type="entry name" value="KRAB"/>
</dbReference>
<evidence type="ECO:0000256" key="5">
    <source>
        <dbReference type="ARBA" id="ARBA00022771"/>
    </source>
</evidence>
<evidence type="ECO:0000256" key="4">
    <source>
        <dbReference type="ARBA" id="ARBA00022737"/>
    </source>
</evidence>
<dbReference type="InterPro" id="IPR036236">
    <property type="entry name" value="Znf_C2H2_sf"/>
</dbReference>
<comment type="subcellular location">
    <subcellularLocation>
        <location evidence="1">Nucleus</location>
    </subcellularLocation>
</comment>
<keyword evidence="13" id="KW-1185">Reference proteome</keyword>
<dbReference type="PROSITE" id="PS50805">
    <property type="entry name" value="KRAB"/>
    <property type="match status" value="1"/>
</dbReference>
<dbReference type="CDD" id="cd07765">
    <property type="entry name" value="KRAB_A-box"/>
    <property type="match status" value="1"/>
</dbReference>
<feature type="domain" description="KRAB" evidence="11">
    <location>
        <begin position="3"/>
        <end position="84"/>
    </location>
</feature>
<evidence type="ECO:0000259" key="10">
    <source>
        <dbReference type="PROSITE" id="PS50157"/>
    </source>
</evidence>
<dbReference type="InterPro" id="IPR036051">
    <property type="entry name" value="KRAB_dom_sf"/>
</dbReference>
<dbReference type="AlphaFoldDB" id="A0A8C5YVZ9"/>
<dbReference type="GO" id="GO:0000981">
    <property type="term" value="F:DNA-binding transcription factor activity, RNA polymerase II-specific"/>
    <property type="evidence" value="ECO:0007669"/>
    <property type="project" value="TreeGrafter"/>
</dbReference>
<sequence length="126" mass="14951">MDAVGVSFTIDFTEEEWECLQPPQKNLYKVVMLENYRNFKIWKTTSESEHQKSYKKSGLVYHQRIHTGEKPYKCKECGKAFSLKTDLIRHSRTHTGENCLLFLNFLHHILHLSIVKSIEFYFVIHS</sequence>
<dbReference type="SUPFAM" id="SSF57667">
    <property type="entry name" value="beta-beta-alpha zinc fingers"/>
    <property type="match status" value="1"/>
</dbReference>
<evidence type="ECO:0000313" key="12">
    <source>
        <dbReference type="Ensembl" id="ENSMMMP00000005630.1"/>
    </source>
</evidence>
<feature type="domain" description="C2H2-type" evidence="10">
    <location>
        <begin position="72"/>
        <end position="99"/>
    </location>
</feature>
<evidence type="ECO:0000256" key="3">
    <source>
        <dbReference type="ARBA" id="ARBA00022723"/>
    </source>
</evidence>
<dbReference type="Pfam" id="PF13465">
    <property type="entry name" value="zf-H2C2_2"/>
    <property type="match status" value="1"/>
</dbReference>
<keyword evidence="5 9" id="KW-0863">Zinc-finger</keyword>
<dbReference type="GeneTree" id="ENSGT00940000166594"/>
<keyword evidence="4" id="KW-0677">Repeat</keyword>
<evidence type="ECO:0000313" key="13">
    <source>
        <dbReference type="Proteomes" id="UP000694407"/>
    </source>
</evidence>
<organism evidence="12 13">
    <name type="scientific">Marmota marmota marmota</name>
    <name type="common">Alpine marmot</name>
    <dbReference type="NCBI Taxonomy" id="9994"/>
    <lineage>
        <taxon>Eukaryota</taxon>
        <taxon>Metazoa</taxon>
        <taxon>Chordata</taxon>
        <taxon>Craniata</taxon>
        <taxon>Vertebrata</taxon>
        <taxon>Euteleostomi</taxon>
        <taxon>Mammalia</taxon>
        <taxon>Eutheria</taxon>
        <taxon>Euarchontoglires</taxon>
        <taxon>Glires</taxon>
        <taxon>Rodentia</taxon>
        <taxon>Sciuromorpha</taxon>
        <taxon>Sciuridae</taxon>
        <taxon>Xerinae</taxon>
        <taxon>Marmotini</taxon>
        <taxon>Marmota</taxon>
    </lineage>
</organism>
<dbReference type="Ensembl" id="ENSMMMT00000006416.1">
    <property type="protein sequence ID" value="ENSMMMP00000005630.1"/>
    <property type="gene ID" value="ENSMMMG00000005089.1"/>
</dbReference>
<dbReference type="Pfam" id="PF01352">
    <property type="entry name" value="KRAB"/>
    <property type="match status" value="1"/>
</dbReference>
<keyword evidence="6" id="KW-0862">Zinc</keyword>
<dbReference type="Gene3D" id="6.10.140.140">
    <property type="match status" value="1"/>
</dbReference>
<proteinExistence type="inferred from homology"/>
<evidence type="ECO:0000256" key="2">
    <source>
        <dbReference type="ARBA" id="ARBA00006991"/>
    </source>
</evidence>
<evidence type="ECO:0000259" key="11">
    <source>
        <dbReference type="PROSITE" id="PS50805"/>
    </source>
</evidence>
<dbReference type="SMART" id="SM00349">
    <property type="entry name" value="KRAB"/>
    <property type="match status" value="1"/>
</dbReference>
<dbReference type="GO" id="GO:0005634">
    <property type="term" value="C:nucleus"/>
    <property type="evidence" value="ECO:0007669"/>
    <property type="project" value="UniProtKB-SubCell"/>
</dbReference>
<evidence type="ECO:0000256" key="8">
    <source>
        <dbReference type="ARBA" id="ARBA00023242"/>
    </source>
</evidence>
<reference evidence="12" key="1">
    <citation type="submission" date="2025-08" db="UniProtKB">
        <authorList>
            <consortium name="Ensembl"/>
        </authorList>
    </citation>
    <scope>IDENTIFICATION</scope>
</reference>
<dbReference type="PANTHER" id="PTHR24381">
    <property type="entry name" value="ZINC FINGER PROTEIN"/>
    <property type="match status" value="1"/>
</dbReference>
<accession>A0A8C5YVZ9</accession>
<dbReference type="Gene3D" id="3.30.160.60">
    <property type="entry name" value="Classic Zinc Finger"/>
    <property type="match status" value="2"/>
</dbReference>
<dbReference type="FunFam" id="3.30.160.60:FF:002343">
    <property type="entry name" value="Zinc finger protein 33A"/>
    <property type="match status" value="1"/>
</dbReference>
<keyword evidence="7" id="KW-0238">DNA-binding</keyword>
<dbReference type="PANTHER" id="PTHR24381:SF390">
    <property type="entry name" value="ZINC FINGER PROTEIN 37 HOMOLOG"/>
    <property type="match status" value="1"/>
</dbReference>
<dbReference type="PROSITE" id="PS00028">
    <property type="entry name" value="ZINC_FINGER_C2H2_1"/>
    <property type="match status" value="1"/>
</dbReference>
<dbReference type="GO" id="GO:0008270">
    <property type="term" value="F:zinc ion binding"/>
    <property type="evidence" value="ECO:0007669"/>
    <property type="project" value="UniProtKB-KW"/>
</dbReference>
<dbReference type="SUPFAM" id="SSF109640">
    <property type="entry name" value="KRAB domain (Kruppel-associated box)"/>
    <property type="match status" value="1"/>
</dbReference>
<keyword evidence="3" id="KW-0479">Metal-binding</keyword>
<protein>
    <recommendedName>
        <fullName evidence="14">Zinc finger protein</fullName>
    </recommendedName>
</protein>